<accession>A0A327ZNR4</accession>
<evidence type="ECO:0000259" key="1">
    <source>
        <dbReference type="Pfam" id="PF01636"/>
    </source>
</evidence>
<evidence type="ECO:0000313" key="2">
    <source>
        <dbReference type="EMBL" id="RAK43987.1"/>
    </source>
</evidence>
<comment type="caution">
    <text evidence="2">The sequence shown here is derived from an EMBL/GenBank/DDBJ whole genome shotgun (WGS) entry which is preliminary data.</text>
</comment>
<proteinExistence type="predicted"/>
<keyword evidence="3" id="KW-1185">Reference proteome</keyword>
<dbReference type="Gene3D" id="3.90.1200.10">
    <property type="match status" value="1"/>
</dbReference>
<dbReference type="AlphaFoldDB" id="A0A327ZNR4"/>
<dbReference type="RefSeq" id="WP_111716770.1">
    <property type="nucleotide sequence ID" value="NZ_JBHSSR010000016.1"/>
</dbReference>
<dbReference type="InterPro" id="IPR011009">
    <property type="entry name" value="Kinase-like_dom_sf"/>
</dbReference>
<protein>
    <recommendedName>
        <fullName evidence="1">Aminoglycoside phosphotransferase domain-containing protein</fullName>
    </recommendedName>
</protein>
<dbReference type="Proteomes" id="UP000249808">
    <property type="component" value="Unassembled WGS sequence"/>
</dbReference>
<organism evidence="2 3">
    <name type="scientific">Macrococcus epidermidis</name>
    <dbReference type="NCBI Taxonomy" id="1902580"/>
    <lineage>
        <taxon>Bacteria</taxon>
        <taxon>Bacillati</taxon>
        <taxon>Bacillota</taxon>
        <taxon>Bacilli</taxon>
        <taxon>Bacillales</taxon>
        <taxon>Staphylococcaceae</taxon>
        <taxon>Macrococcus</taxon>
    </lineage>
</organism>
<evidence type="ECO:0000313" key="3">
    <source>
        <dbReference type="Proteomes" id="UP000249808"/>
    </source>
</evidence>
<name>A0A327ZNR4_9STAP</name>
<reference evidence="2 3" key="1">
    <citation type="journal article" date="2018" name="Front. Microbiol.">
        <title>Description and Comparative Genomics of Macrococcus caseolyticus subsp. hominis subsp. nov., Macrococcus goetzii sp. nov., Macrococcus epidermidis sp. nov., and Macrococcus bohemicus sp. nov., Novel Macrococci From Human Clinical Material With Virulence Potential and Suspected Uptake of Foreign DNA by Natural Transformation.</title>
        <authorList>
            <person name="Maslanova I."/>
            <person name="Wertheimer Z."/>
            <person name="Sedlacek I."/>
            <person name="Svec P."/>
            <person name="Indrakova A."/>
            <person name="Kovarovic V."/>
            <person name="Schumann P."/>
            <person name="Sproer C."/>
            <person name="Kralova S."/>
            <person name="Sedo O."/>
            <person name="Kristofova L."/>
            <person name="Vrbovska V."/>
            <person name="Fuzik T."/>
            <person name="Petras P."/>
            <person name="Zdrahal Z."/>
            <person name="Ruzickova V."/>
            <person name="Doskar J."/>
            <person name="Pantucek R."/>
        </authorList>
    </citation>
    <scope>NUCLEOTIDE SEQUENCE [LARGE SCALE GENOMIC DNA]</scope>
    <source>
        <strain evidence="2 3">01/688</strain>
    </source>
</reference>
<sequence length="327" mass="38001">MDKNLALKVLSFMNVSEIIITPREISGGLLHKMYKVETDQGIYAIKQLNEEIISRTEAPNNYILSEKFASFSKENGIDAVCAKYNNDLPWTIVDNKYYMVFDWIEAHSLDQDEIEDNNLITISKLLSKLHHLNYQSDLVQREYNSMDYQEFDQIINNVSVNGVAWGIEINILKENIKVWIDLYNHSMSHLSNKQIISHRDLDSKNVLWKEGIPYIIDWESTGYINPAIELIDVATNWSRDGKGNISKEKFNLVINSYRENHAIDDDLTNAMYGNLGGMLGWLLYNMKRTCDIDNNDDEKELGYLQVFGTYSQIQKYIEEIPYLLDRI</sequence>
<feature type="domain" description="Aminoglycoside phosphotransferase" evidence="1">
    <location>
        <begin position="86"/>
        <end position="244"/>
    </location>
</feature>
<dbReference type="InterPro" id="IPR002575">
    <property type="entry name" value="Aminoglycoside_PTrfase"/>
</dbReference>
<gene>
    <name evidence="2" type="ORF">BHU61_10570</name>
</gene>
<dbReference type="EMBL" id="PZJH01000006">
    <property type="protein sequence ID" value="RAK43987.1"/>
    <property type="molecule type" value="Genomic_DNA"/>
</dbReference>
<dbReference type="SUPFAM" id="SSF56112">
    <property type="entry name" value="Protein kinase-like (PK-like)"/>
    <property type="match status" value="1"/>
</dbReference>
<dbReference type="Pfam" id="PF01636">
    <property type="entry name" value="APH"/>
    <property type="match status" value="1"/>
</dbReference>